<feature type="compositionally biased region" description="Basic residues" evidence="1">
    <location>
        <begin position="123"/>
        <end position="133"/>
    </location>
</feature>
<organism evidence="2 3">
    <name type="scientific">Triparma columacea</name>
    <dbReference type="NCBI Taxonomy" id="722753"/>
    <lineage>
        <taxon>Eukaryota</taxon>
        <taxon>Sar</taxon>
        <taxon>Stramenopiles</taxon>
        <taxon>Ochrophyta</taxon>
        <taxon>Bolidophyceae</taxon>
        <taxon>Parmales</taxon>
        <taxon>Triparmaceae</taxon>
        <taxon>Triparma</taxon>
    </lineage>
</organism>
<accession>A0A9W7GAI6</accession>
<feature type="region of interest" description="Disordered" evidence="1">
    <location>
        <begin position="1"/>
        <end position="146"/>
    </location>
</feature>
<gene>
    <name evidence="2" type="ORF">TrCOL_g10649</name>
</gene>
<feature type="compositionally biased region" description="Basic and acidic residues" evidence="1">
    <location>
        <begin position="7"/>
        <end position="23"/>
    </location>
</feature>
<feature type="compositionally biased region" description="Low complexity" evidence="1">
    <location>
        <begin position="104"/>
        <end position="118"/>
    </location>
</feature>
<dbReference type="Proteomes" id="UP001165065">
    <property type="component" value="Unassembled WGS sequence"/>
</dbReference>
<protein>
    <submittedName>
        <fullName evidence="2">Uncharacterized protein</fullName>
    </submittedName>
</protein>
<dbReference type="OrthoDB" id="439808at2759"/>
<keyword evidence="3" id="KW-1185">Reference proteome</keyword>
<name>A0A9W7GAI6_9STRA</name>
<evidence type="ECO:0000313" key="3">
    <source>
        <dbReference type="Proteomes" id="UP001165065"/>
    </source>
</evidence>
<proteinExistence type="predicted"/>
<comment type="caution">
    <text evidence="2">The sequence shown here is derived from an EMBL/GenBank/DDBJ whole genome shotgun (WGS) entry which is preliminary data.</text>
</comment>
<evidence type="ECO:0000313" key="2">
    <source>
        <dbReference type="EMBL" id="GMI39302.1"/>
    </source>
</evidence>
<dbReference type="AlphaFoldDB" id="A0A9W7GAI6"/>
<evidence type="ECO:0000256" key="1">
    <source>
        <dbReference type="SAM" id="MobiDB-lite"/>
    </source>
</evidence>
<reference evidence="3" key="1">
    <citation type="journal article" date="2023" name="Commun. Biol.">
        <title>Genome analysis of Parmales, the sister group of diatoms, reveals the evolutionary specialization of diatoms from phago-mixotrophs to photoautotrophs.</title>
        <authorList>
            <person name="Ban H."/>
            <person name="Sato S."/>
            <person name="Yoshikawa S."/>
            <person name="Yamada K."/>
            <person name="Nakamura Y."/>
            <person name="Ichinomiya M."/>
            <person name="Sato N."/>
            <person name="Blanc-Mathieu R."/>
            <person name="Endo H."/>
            <person name="Kuwata A."/>
            <person name="Ogata H."/>
        </authorList>
    </citation>
    <scope>NUCLEOTIDE SEQUENCE [LARGE SCALE GENOMIC DNA]</scope>
</reference>
<dbReference type="Gene3D" id="2.60.120.200">
    <property type="match status" value="1"/>
</dbReference>
<feature type="compositionally biased region" description="Pro residues" evidence="1">
    <location>
        <begin position="134"/>
        <end position="146"/>
    </location>
</feature>
<sequence length="488" mass="53112">MSSMKRGKTEVQGKGIRFDKSVVMEEGGGGESPPFTVSGGGESPPFTVEGGVEGGESPPFTVGGADGGESPPFTADAMDIEGGESPPYTAGMGGESAAAPPAPSGTDTITPTVSTSTTMAAIPKKKKTAKRKPPPPPLGAPLVKPPPPVDKNALLFPSDSGDLILTYDWDSLKAAEPLTLPLNDYSPDGILKATSSNTLAIEFTTPGNSSRFCLSIAGDNKDENKIFEHTLLHVNPRQFWKGGKMLLNDCQGYNTWGKAVTADLEMFPVVFGVKRAIMVIQVREEGFDLFLQGRENFGEGGGRESRMVKGYGDGLMHCYRFEHRARLPAEGDKLWLQFLTHADDKKGENQNWTVHRMWWGKQTLFADVHPDGSVPGVNLQQQLHPHKLFISGLDKGDGSAGHLERQQAIMERDFQKYGDKQEGVVVSLRNGGSYALVTLADKEMTDKALVEMRGKYERMARADKTQREILEDRERREKEEAALAATSW</sequence>
<dbReference type="EMBL" id="BRYA01000100">
    <property type="protein sequence ID" value="GMI39302.1"/>
    <property type="molecule type" value="Genomic_DNA"/>
</dbReference>